<name>A0AAX6N7F9_PRIAR</name>
<reference evidence="2" key="1">
    <citation type="journal article" date="2022" name="J Environ Chem Eng">
        <title>Biodegradation of petroleum oil using a constructed nonpathogenic and heavy metal-tolerant bacterial consortium isolated from marine sponges.</title>
        <authorList>
            <person name="Dechsakulwatana C."/>
            <person name="Rungsihiranrut A."/>
            <person name="Muangchinda C."/>
            <person name="Ningthoujam R."/>
            <person name="Klankeo P."/>
            <person name="Pinyakong O."/>
        </authorList>
    </citation>
    <scope>NUCLEOTIDE SEQUENCE</scope>
    <source>
        <strain evidence="2">TL01-2</strain>
    </source>
</reference>
<dbReference type="GO" id="GO:0043709">
    <property type="term" value="P:cell adhesion involved in single-species biofilm formation"/>
    <property type="evidence" value="ECO:0007669"/>
    <property type="project" value="TreeGrafter"/>
</dbReference>
<reference evidence="2" key="2">
    <citation type="submission" date="2022-12" db="EMBL/GenBank/DDBJ databases">
        <authorList>
            <person name="Dechsakulwatana C."/>
            <person name="Rungsihiranrut A."/>
            <person name="Muangchinda C."/>
            <person name="Ningthoujam R."/>
            <person name="Klankeo P."/>
            <person name="Pinyakong O."/>
        </authorList>
    </citation>
    <scope>NUCLEOTIDE SEQUENCE</scope>
    <source>
        <strain evidence="2">TL01-2</strain>
    </source>
</reference>
<dbReference type="GO" id="GO:1902201">
    <property type="term" value="P:negative regulation of bacterial-type flagellum-dependent cell motility"/>
    <property type="evidence" value="ECO:0007669"/>
    <property type="project" value="TreeGrafter"/>
</dbReference>
<proteinExistence type="predicted"/>
<feature type="domain" description="GGDEF" evidence="1">
    <location>
        <begin position="1"/>
        <end position="52"/>
    </location>
</feature>
<dbReference type="InterPro" id="IPR043128">
    <property type="entry name" value="Rev_trsase/Diguanyl_cyclase"/>
</dbReference>
<dbReference type="PROSITE" id="PS50887">
    <property type="entry name" value="GGDEF"/>
    <property type="match status" value="1"/>
</dbReference>
<dbReference type="Gene3D" id="3.30.70.270">
    <property type="match status" value="1"/>
</dbReference>
<evidence type="ECO:0000313" key="2">
    <source>
        <dbReference type="EMBL" id="MDU9691727.1"/>
    </source>
</evidence>
<dbReference type="AlphaFoldDB" id="A0AAX6N7F9"/>
<dbReference type="PANTHER" id="PTHR45138:SF9">
    <property type="entry name" value="DIGUANYLATE CYCLASE DGCM-RELATED"/>
    <property type="match status" value="1"/>
</dbReference>
<protein>
    <submittedName>
        <fullName evidence="2">GGDEF domain-containing protein</fullName>
    </submittedName>
</protein>
<dbReference type="EMBL" id="JAPTGD010000001">
    <property type="protein sequence ID" value="MDU9691727.1"/>
    <property type="molecule type" value="Genomic_DNA"/>
</dbReference>
<dbReference type="Proteomes" id="UP001269400">
    <property type="component" value="Unassembled WGS sequence"/>
</dbReference>
<dbReference type="PANTHER" id="PTHR45138">
    <property type="entry name" value="REGULATORY COMPONENTS OF SENSORY TRANSDUCTION SYSTEM"/>
    <property type="match status" value="1"/>
</dbReference>
<dbReference type="SUPFAM" id="SSF55073">
    <property type="entry name" value="Nucleotide cyclase"/>
    <property type="match status" value="1"/>
</dbReference>
<comment type="caution">
    <text evidence="2">The sequence shown here is derived from an EMBL/GenBank/DDBJ whole genome shotgun (WGS) entry which is preliminary data.</text>
</comment>
<gene>
    <name evidence="2" type="ORF">O0Q50_11165</name>
</gene>
<dbReference type="InterPro" id="IPR050469">
    <property type="entry name" value="Diguanylate_Cyclase"/>
</dbReference>
<dbReference type="InterPro" id="IPR029787">
    <property type="entry name" value="Nucleotide_cyclase"/>
</dbReference>
<dbReference type="GO" id="GO:0052621">
    <property type="term" value="F:diguanylate cyclase activity"/>
    <property type="evidence" value="ECO:0007669"/>
    <property type="project" value="TreeGrafter"/>
</dbReference>
<dbReference type="RefSeq" id="WP_243550260.1">
    <property type="nucleotide sequence ID" value="NZ_JAPTGD010000001.1"/>
</dbReference>
<accession>A0AAX6N7F9</accession>
<evidence type="ECO:0000259" key="1">
    <source>
        <dbReference type="PROSITE" id="PS50887"/>
    </source>
</evidence>
<dbReference type="InterPro" id="IPR000160">
    <property type="entry name" value="GGDEF_dom"/>
</dbReference>
<dbReference type="NCBIfam" id="TIGR00254">
    <property type="entry name" value="GGDEF"/>
    <property type="match status" value="1"/>
</dbReference>
<evidence type="ECO:0000313" key="3">
    <source>
        <dbReference type="Proteomes" id="UP001269400"/>
    </source>
</evidence>
<dbReference type="Pfam" id="PF00990">
    <property type="entry name" value="GGDEF"/>
    <property type="match status" value="1"/>
</dbReference>
<sequence length="60" mass="6836">MNEETISVTLSLGVAQAEKQENETLDELLNKADIALYAAKQNGRNQVRVYEEKKEILKRT</sequence>
<dbReference type="GO" id="GO:0005886">
    <property type="term" value="C:plasma membrane"/>
    <property type="evidence" value="ECO:0007669"/>
    <property type="project" value="TreeGrafter"/>
</dbReference>
<organism evidence="2 3">
    <name type="scientific">Priestia aryabhattai</name>
    <name type="common">Bacillus aryabhattai</name>
    <dbReference type="NCBI Taxonomy" id="412384"/>
    <lineage>
        <taxon>Bacteria</taxon>
        <taxon>Bacillati</taxon>
        <taxon>Bacillota</taxon>
        <taxon>Bacilli</taxon>
        <taxon>Bacillales</taxon>
        <taxon>Bacillaceae</taxon>
        <taxon>Priestia</taxon>
    </lineage>
</organism>